<reference evidence="1 2" key="1">
    <citation type="submission" date="2015-05" db="EMBL/GenBank/DDBJ databases">
        <title>Genome sequencing and analysis of members of genus Stenotrophomonas.</title>
        <authorList>
            <person name="Patil P.P."/>
            <person name="Midha S."/>
            <person name="Patil P.B."/>
        </authorList>
    </citation>
    <scope>NUCLEOTIDE SEQUENCE [LARGE SCALE GENOMIC DNA]</scope>
    <source>
        <strain evidence="1 2">DSM 21858</strain>
    </source>
</reference>
<evidence type="ECO:0000313" key="2">
    <source>
        <dbReference type="Proteomes" id="UP000052052"/>
    </source>
</evidence>
<dbReference type="EMBL" id="LDJL01000005">
    <property type="protein sequence ID" value="KRG70683.1"/>
    <property type="molecule type" value="Genomic_DNA"/>
</dbReference>
<dbReference type="AlphaFoldDB" id="A0A0R0CM82"/>
<dbReference type="Pfam" id="PF05013">
    <property type="entry name" value="FGase"/>
    <property type="match status" value="1"/>
</dbReference>
<dbReference type="PATRIC" id="fig|344882.3.peg.2395"/>
<gene>
    <name evidence="1" type="ORF">ABB29_05310</name>
</gene>
<comment type="caution">
    <text evidence="1">The sequence shown here is derived from an EMBL/GenBank/DDBJ whole genome shotgun (WGS) entry which is preliminary data.</text>
</comment>
<dbReference type="SUPFAM" id="SSF53187">
    <property type="entry name" value="Zn-dependent exopeptidases"/>
    <property type="match status" value="1"/>
</dbReference>
<accession>A0A0R0CM82</accession>
<protein>
    <recommendedName>
        <fullName evidence="3">N-formylglutamate amidohydrolase</fullName>
    </recommendedName>
</protein>
<dbReference type="Proteomes" id="UP000052052">
    <property type="component" value="Unassembled WGS sequence"/>
</dbReference>
<dbReference type="STRING" id="344882.ABB29_05310"/>
<dbReference type="Gene3D" id="3.40.630.40">
    <property type="entry name" value="Zn-dependent exopeptidases"/>
    <property type="match status" value="1"/>
</dbReference>
<sequence length="258" mass="29135">MPDWDLVIGHGPVLVTAIHDGHAIRNSLLPHLAIDEASRRREEDPMTAALTRAGDVRLVARQSRFQVDLNRPRHKCISSDPADTWGLQIWKPGLPGAELDASMREHDQFYTLVRALIDALLKQWGKVLLVDVHSYNHRRDGPQGPVAPMLGNPDIELGVTTLDRTRWGSVAKRFADVLRDHPINDAKPDVRENIRFPTGGYFPEWVYATYGDKVCTISPEYKKIFMDEWTGKLDIAALEHCRDGLQHAIDAVRPEFLA</sequence>
<proteinExistence type="predicted"/>
<name>A0A0R0CM82_9GAMM</name>
<evidence type="ECO:0000313" key="1">
    <source>
        <dbReference type="EMBL" id="KRG70683.1"/>
    </source>
</evidence>
<organism evidence="1 2">
    <name type="scientific">Pseudoxanthomonas dokdonensis</name>
    <dbReference type="NCBI Taxonomy" id="344882"/>
    <lineage>
        <taxon>Bacteria</taxon>
        <taxon>Pseudomonadati</taxon>
        <taxon>Pseudomonadota</taxon>
        <taxon>Gammaproteobacteria</taxon>
        <taxon>Lysobacterales</taxon>
        <taxon>Lysobacteraceae</taxon>
        <taxon>Pseudoxanthomonas</taxon>
    </lineage>
</organism>
<dbReference type="InterPro" id="IPR007709">
    <property type="entry name" value="N-FG_amidohydro"/>
</dbReference>
<evidence type="ECO:0008006" key="3">
    <source>
        <dbReference type="Google" id="ProtNLM"/>
    </source>
</evidence>
<keyword evidence="2" id="KW-1185">Reference proteome</keyword>